<keyword evidence="1" id="KW-0472">Membrane</keyword>
<protein>
    <submittedName>
        <fullName evidence="2">Uncharacterized protein</fullName>
    </submittedName>
</protein>
<feature type="transmembrane region" description="Helical" evidence="1">
    <location>
        <begin position="84"/>
        <end position="109"/>
    </location>
</feature>
<name>A0A4R5WEV7_MYCMU</name>
<dbReference type="RefSeq" id="WP_133427381.1">
    <property type="nucleotide sequence ID" value="NZ_JAPMJT010000005.1"/>
</dbReference>
<reference evidence="2 3" key="1">
    <citation type="submission" date="2019-01" db="EMBL/GenBank/DDBJ databases">
        <title>High-quality-draft genome sequences of five non-tuberculosis mycobacteriaceae isolated from a nosocomial environment.</title>
        <authorList>
            <person name="Tiago I."/>
            <person name="Alarico S."/>
            <person name="Pereira S.G."/>
            <person name="Coelho C."/>
            <person name="Maranha A."/>
            <person name="Empadinhas N."/>
        </authorList>
    </citation>
    <scope>NUCLEOTIDE SEQUENCE [LARGE SCALE GENOMIC DNA]</scope>
    <source>
        <strain evidence="2 3">24AIII</strain>
    </source>
</reference>
<keyword evidence="1" id="KW-0812">Transmembrane</keyword>
<evidence type="ECO:0000313" key="2">
    <source>
        <dbReference type="EMBL" id="TDK87409.1"/>
    </source>
</evidence>
<evidence type="ECO:0000313" key="3">
    <source>
        <dbReference type="Proteomes" id="UP000294929"/>
    </source>
</evidence>
<comment type="caution">
    <text evidence="2">The sequence shown here is derived from an EMBL/GenBank/DDBJ whole genome shotgun (WGS) entry which is preliminary data.</text>
</comment>
<sequence>MAAPRHHVHVCDHPLTRGQARRLSRRFAVAGVQIEPGRLQEIAAGAATVGDEHIDVAFAMVAVSYVEERHHAKLTRVRRRMGRWLLVGAMIVLSLCLLISLAMAMLTLMQPTFTGV</sequence>
<proteinExistence type="predicted"/>
<dbReference type="Proteomes" id="UP000294929">
    <property type="component" value="Unassembled WGS sequence"/>
</dbReference>
<dbReference type="EMBL" id="SDLO01000014">
    <property type="protein sequence ID" value="TDK87409.1"/>
    <property type="molecule type" value="Genomic_DNA"/>
</dbReference>
<evidence type="ECO:0000256" key="1">
    <source>
        <dbReference type="SAM" id="Phobius"/>
    </source>
</evidence>
<dbReference type="AlphaFoldDB" id="A0A4R5WEV7"/>
<accession>A0A4R5WEV7</accession>
<keyword evidence="1" id="KW-1133">Transmembrane helix</keyword>
<gene>
    <name evidence="2" type="ORF">EUA03_17690</name>
</gene>
<organism evidence="2 3">
    <name type="scientific">Mycolicibacterium mucogenicum</name>
    <name type="common">Mycobacterium mucogenicum</name>
    <dbReference type="NCBI Taxonomy" id="56689"/>
    <lineage>
        <taxon>Bacteria</taxon>
        <taxon>Bacillati</taxon>
        <taxon>Actinomycetota</taxon>
        <taxon>Actinomycetes</taxon>
        <taxon>Mycobacteriales</taxon>
        <taxon>Mycobacteriaceae</taxon>
        <taxon>Mycolicibacterium</taxon>
    </lineage>
</organism>